<dbReference type="InterPro" id="IPR048903">
    <property type="entry name" value="MdcG_N"/>
</dbReference>
<evidence type="ECO:0000313" key="4">
    <source>
        <dbReference type="Proteomes" id="UP000000374"/>
    </source>
</evidence>
<dbReference type="AlphaFoldDB" id="A1WLX1"/>
<dbReference type="OrthoDB" id="8562329at2"/>
<name>A1WLX1_VEREI</name>
<keyword evidence="3" id="KW-0808">Transferase</keyword>
<gene>
    <name evidence="3" type="ordered locus">Veis_2892</name>
</gene>
<dbReference type="RefSeq" id="WP_011810624.1">
    <property type="nucleotide sequence ID" value="NC_008786.1"/>
</dbReference>
<sequence length="252" mass="27067">MRTACAPWRHRRVWLAPALRAQDMRAGTGAGAVQAFIARAQQGLAVVGRSANADDIPGWRPLGLALARAQDGTAAVRLSCCVAPQSIVRVQEPLPLRAALPALPQAMRGVAARLLEFDADTPMPMPLAVYGSVFWQHAAADSHWHEHSDSASGPRPSCHAAAARYLHERSDLDLLARPASASQARRWLDWVAAVEEAGSVRLDGEIELPSGAAVAWRELALPGPQILVKSDRGASLWPRPAVWAAWPHQATP</sequence>
<dbReference type="GO" id="GO:0016740">
    <property type="term" value="F:transferase activity"/>
    <property type="evidence" value="ECO:0007669"/>
    <property type="project" value="UniProtKB-KW"/>
</dbReference>
<dbReference type="EMBL" id="CP000542">
    <property type="protein sequence ID" value="ABM58628.1"/>
    <property type="molecule type" value="Genomic_DNA"/>
</dbReference>
<dbReference type="GeneID" id="76463331"/>
<dbReference type="eggNOG" id="ENOG5032T8X">
    <property type="taxonomic scope" value="Bacteria"/>
</dbReference>
<evidence type="ECO:0000259" key="2">
    <source>
        <dbReference type="Pfam" id="PF20866"/>
    </source>
</evidence>
<dbReference type="Pfam" id="PF20866">
    <property type="entry name" value="MdcG_N"/>
    <property type="match status" value="1"/>
</dbReference>
<dbReference type="InterPro" id="IPR049180">
    <property type="entry name" value="MdcG_C"/>
</dbReference>
<dbReference type="Proteomes" id="UP000000374">
    <property type="component" value="Chromosome"/>
</dbReference>
<evidence type="ECO:0000313" key="3">
    <source>
        <dbReference type="EMBL" id="ABM58628.1"/>
    </source>
</evidence>
<dbReference type="Pfam" id="PF10620">
    <property type="entry name" value="MdcG"/>
    <property type="match status" value="1"/>
</dbReference>
<dbReference type="HOGENOM" id="CLU_075747_0_1_4"/>
<evidence type="ECO:0000259" key="1">
    <source>
        <dbReference type="Pfam" id="PF10620"/>
    </source>
</evidence>
<protein>
    <submittedName>
        <fullName evidence="3">Phosphoribosyl-dephospho-CoA transferase</fullName>
    </submittedName>
</protein>
<proteinExistence type="predicted"/>
<organism evidence="3 4">
    <name type="scientific">Verminephrobacter eiseniae (strain EF01-2)</name>
    <dbReference type="NCBI Taxonomy" id="391735"/>
    <lineage>
        <taxon>Bacteria</taxon>
        <taxon>Pseudomonadati</taxon>
        <taxon>Pseudomonadota</taxon>
        <taxon>Betaproteobacteria</taxon>
        <taxon>Burkholderiales</taxon>
        <taxon>Comamonadaceae</taxon>
        <taxon>Verminephrobacter</taxon>
    </lineage>
</organism>
<dbReference type="KEGG" id="vei:Veis_2892"/>
<feature type="domain" description="Phosphoribosyl-dephospho-CoA transferase MdcG N-terminal" evidence="2">
    <location>
        <begin position="8"/>
        <end position="93"/>
    </location>
</feature>
<reference evidence="4" key="1">
    <citation type="submission" date="2006-12" db="EMBL/GenBank/DDBJ databases">
        <title>Complete sequence of chromosome 1 of Verminephrobacter eiseniae EF01-2.</title>
        <authorList>
            <person name="Copeland A."/>
            <person name="Lucas S."/>
            <person name="Lapidus A."/>
            <person name="Barry K."/>
            <person name="Detter J.C."/>
            <person name="Glavina del Rio T."/>
            <person name="Dalin E."/>
            <person name="Tice H."/>
            <person name="Pitluck S."/>
            <person name="Chertkov O."/>
            <person name="Brettin T."/>
            <person name="Bruce D."/>
            <person name="Han C."/>
            <person name="Tapia R."/>
            <person name="Gilna P."/>
            <person name="Schmutz J."/>
            <person name="Larimer F."/>
            <person name="Land M."/>
            <person name="Hauser L."/>
            <person name="Kyrpides N."/>
            <person name="Kim E."/>
            <person name="Stahl D."/>
            <person name="Richardson P."/>
        </authorList>
    </citation>
    <scope>NUCLEOTIDE SEQUENCE [LARGE SCALE GENOMIC DNA]</scope>
    <source>
        <strain evidence="4">EF01-2</strain>
    </source>
</reference>
<keyword evidence="4" id="KW-1185">Reference proteome</keyword>
<feature type="domain" description="Phosphoribosyl-dephospho-CoA transferase MdcG C-terminal" evidence="1">
    <location>
        <begin position="160"/>
        <end position="240"/>
    </location>
</feature>
<accession>A1WLX1</accession>
<dbReference type="STRING" id="391735.Veis_2892"/>